<dbReference type="EC" id="2.7.1.2" evidence="2"/>
<keyword evidence="7" id="KW-0067">ATP-binding</keyword>
<dbReference type="PANTHER" id="PTHR18964">
    <property type="entry name" value="ROK (REPRESSOR, ORF, KINASE) FAMILY"/>
    <property type="match status" value="1"/>
</dbReference>
<dbReference type="SUPFAM" id="SSF53067">
    <property type="entry name" value="Actin-like ATPase domain"/>
    <property type="match status" value="1"/>
</dbReference>
<evidence type="ECO:0000256" key="5">
    <source>
        <dbReference type="ARBA" id="ARBA00022741"/>
    </source>
</evidence>
<dbReference type="EMBL" id="BQXO01000003">
    <property type="protein sequence ID" value="GKT06020.1"/>
    <property type="molecule type" value="Genomic_DNA"/>
</dbReference>
<gene>
    <name evidence="9" type="ORF">JCM31185_13080</name>
</gene>
<reference evidence="9 10" key="1">
    <citation type="submission" date="2022-03" db="EMBL/GenBank/DDBJ databases">
        <title>Draft genome sequence of Furfurilactobacillus curtus JCM 31185.</title>
        <authorList>
            <person name="Suzuki S."/>
            <person name="Endo A."/>
            <person name="Kajikawa A."/>
        </authorList>
    </citation>
    <scope>NUCLEOTIDE SEQUENCE [LARGE SCALE GENOMIC DNA]</scope>
    <source>
        <strain evidence="9 10">JCM 31185</strain>
    </source>
</reference>
<dbReference type="InterPro" id="IPR004654">
    <property type="entry name" value="ROK_glcA"/>
</dbReference>
<evidence type="ECO:0000256" key="6">
    <source>
        <dbReference type="ARBA" id="ARBA00022777"/>
    </source>
</evidence>
<dbReference type="Proteomes" id="UP001628078">
    <property type="component" value="Unassembled WGS sequence"/>
</dbReference>
<comment type="similarity">
    <text evidence="1">Belongs to the ROK (NagC/XylR) family.</text>
</comment>
<dbReference type="InterPro" id="IPR000600">
    <property type="entry name" value="ROK"/>
</dbReference>
<keyword evidence="10" id="KW-1185">Reference proteome</keyword>
<dbReference type="InterPro" id="IPR049874">
    <property type="entry name" value="ROK_cs"/>
</dbReference>
<dbReference type="NCBIfam" id="TIGR00744">
    <property type="entry name" value="ROK_glcA_fam"/>
    <property type="match status" value="1"/>
</dbReference>
<dbReference type="PANTHER" id="PTHR18964:SF149">
    <property type="entry name" value="BIFUNCTIONAL UDP-N-ACETYLGLUCOSAMINE 2-EPIMERASE_N-ACETYLMANNOSAMINE KINASE"/>
    <property type="match status" value="1"/>
</dbReference>
<protein>
    <recommendedName>
        <fullName evidence="3">Glucokinase</fullName>
        <ecNumber evidence="2">2.7.1.2</ecNumber>
    </recommendedName>
    <alternativeName>
        <fullName evidence="8">Glucose kinase</fullName>
    </alternativeName>
</protein>
<dbReference type="Gene3D" id="3.30.420.40">
    <property type="match status" value="2"/>
</dbReference>
<organism evidence="9 10">
    <name type="scientific">Furfurilactobacillus curtus</name>
    <dbReference type="NCBI Taxonomy" id="1746200"/>
    <lineage>
        <taxon>Bacteria</taxon>
        <taxon>Bacillati</taxon>
        <taxon>Bacillota</taxon>
        <taxon>Bacilli</taxon>
        <taxon>Lactobacillales</taxon>
        <taxon>Lactobacillaceae</taxon>
        <taxon>Furfurilactobacillus</taxon>
    </lineage>
</organism>
<evidence type="ECO:0000256" key="4">
    <source>
        <dbReference type="ARBA" id="ARBA00022679"/>
    </source>
</evidence>
<evidence type="ECO:0000256" key="3">
    <source>
        <dbReference type="ARBA" id="ARBA00014701"/>
    </source>
</evidence>
<dbReference type="RefSeq" id="WP_407883803.1">
    <property type="nucleotide sequence ID" value="NZ_BQXO01000003.1"/>
</dbReference>
<evidence type="ECO:0000313" key="9">
    <source>
        <dbReference type="EMBL" id="GKT06020.1"/>
    </source>
</evidence>
<evidence type="ECO:0000256" key="1">
    <source>
        <dbReference type="ARBA" id="ARBA00006479"/>
    </source>
</evidence>
<comment type="caution">
    <text evidence="9">The sequence shown here is derived from an EMBL/GenBank/DDBJ whole genome shotgun (WGS) entry which is preliminary data.</text>
</comment>
<keyword evidence="5" id="KW-0547">Nucleotide-binding</keyword>
<proteinExistence type="inferred from homology"/>
<evidence type="ECO:0000256" key="8">
    <source>
        <dbReference type="ARBA" id="ARBA00032386"/>
    </source>
</evidence>
<dbReference type="PROSITE" id="PS01125">
    <property type="entry name" value="ROK"/>
    <property type="match status" value="1"/>
</dbReference>
<accession>A0ABQ5JNZ6</accession>
<dbReference type="InterPro" id="IPR043129">
    <property type="entry name" value="ATPase_NBD"/>
</dbReference>
<dbReference type="Pfam" id="PF00480">
    <property type="entry name" value="ROK"/>
    <property type="match status" value="1"/>
</dbReference>
<evidence type="ECO:0000313" key="10">
    <source>
        <dbReference type="Proteomes" id="UP001628078"/>
    </source>
</evidence>
<keyword evidence="4" id="KW-0808">Transferase</keyword>
<keyword evidence="6" id="KW-0418">Kinase</keyword>
<evidence type="ECO:0000256" key="7">
    <source>
        <dbReference type="ARBA" id="ARBA00022840"/>
    </source>
</evidence>
<evidence type="ECO:0000256" key="2">
    <source>
        <dbReference type="ARBA" id="ARBA00012323"/>
    </source>
</evidence>
<name>A0ABQ5JNZ6_9LACO</name>
<sequence length="341" mass="35664">MAAKKLIGVDLGGTTIKFAILTLDGIVQQKWSIPTNILDEGSHIIPDIIQSINHHLDLYQMNPDNFVGIGMGTPGTVDLDAGTVTAAYNLNWKTLQYAKRDIESGTHMAFALDNDANVAALGERWKGAGDNEPDVDFITLGTGVGGGIIAGGRLQHGVNGAGGEIGHVTVQPGGYLCTCGKHGCLETYASATGVVHLAHDFAEEYSGNSTLKKMVDNGDEITSKIVFDLAKQGDFLANEVTNKVGQYLGLAVANLANVLNPSAVIIGGGVSAAGQFLLDLVNKTFQQEAFTTVRQSTQLKLAQLGNDAGVIGASSLALRFADDIDLSESARVANVAATIVE</sequence>